<accession>A0A0E4CPI2</accession>
<evidence type="ECO:0000313" key="3">
    <source>
        <dbReference type="Proteomes" id="UP000199251"/>
    </source>
</evidence>
<evidence type="ECO:0000256" key="1">
    <source>
        <dbReference type="SAM" id="SignalP"/>
    </source>
</evidence>
<protein>
    <recommendedName>
        <fullName evidence="4">Secreted protein</fullName>
    </recommendedName>
</protein>
<dbReference type="AlphaFoldDB" id="A0A0E4CPI2"/>
<reference evidence="2 3" key="1">
    <citation type="submission" date="2015-03" db="EMBL/GenBank/DDBJ databases">
        <authorList>
            <person name="Urmite Genomes"/>
        </authorList>
    </citation>
    <scope>NUCLEOTIDE SEQUENCE [LARGE SCALE GENOMIC DNA]</scope>
    <source>
        <strain evidence="2 3">CSUR P1491</strain>
    </source>
</reference>
<name>A0A0E4CPI2_MYCLN</name>
<sequence>MIRSYIALAASLAICPLGLSFATPSAASPPTEKGQCSFVLDGPKVVSNSGVNQVMASLHAGACTLHAHTESTVCLSVVGDESAGQCGNGYDITAAVVYYPYRPGATYIVKGMGCTDILEGTDSPATPTTVCQDIAPSRVTL</sequence>
<proteinExistence type="predicted"/>
<gene>
    <name evidence="2" type="ORF">BN1232_04132</name>
</gene>
<evidence type="ECO:0000313" key="2">
    <source>
        <dbReference type="EMBL" id="CQD18157.1"/>
    </source>
</evidence>
<dbReference type="Proteomes" id="UP000199251">
    <property type="component" value="Unassembled WGS sequence"/>
</dbReference>
<organism evidence="2 3">
    <name type="scientific">Mycobacterium lentiflavum</name>
    <dbReference type="NCBI Taxonomy" id="141349"/>
    <lineage>
        <taxon>Bacteria</taxon>
        <taxon>Bacillati</taxon>
        <taxon>Actinomycetota</taxon>
        <taxon>Actinomycetes</taxon>
        <taxon>Mycobacteriales</taxon>
        <taxon>Mycobacteriaceae</taxon>
        <taxon>Mycobacterium</taxon>
        <taxon>Mycobacterium simiae complex</taxon>
    </lineage>
</organism>
<evidence type="ECO:0008006" key="4">
    <source>
        <dbReference type="Google" id="ProtNLM"/>
    </source>
</evidence>
<feature type="chain" id="PRO_5002419542" description="Secreted protein" evidence="1">
    <location>
        <begin position="28"/>
        <end position="141"/>
    </location>
</feature>
<keyword evidence="1" id="KW-0732">Signal</keyword>
<dbReference type="OrthoDB" id="4730647at2"/>
<feature type="signal peptide" evidence="1">
    <location>
        <begin position="1"/>
        <end position="27"/>
    </location>
</feature>
<dbReference type="EMBL" id="CTEE01000001">
    <property type="protein sequence ID" value="CQD18157.1"/>
    <property type="molecule type" value="Genomic_DNA"/>
</dbReference>
<dbReference type="RefSeq" id="WP_090604540.1">
    <property type="nucleotide sequence ID" value="NZ_CTEE01000001.1"/>
</dbReference>